<dbReference type="GO" id="GO:0046872">
    <property type="term" value="F:metal ion binding"/>
    <property type="evidence" value="ECO:0007669"/>
    <property type="project" value="UniProtKB-KW"/>
</dbReference>
<dbReference type="InterPro" id="IPR025702">
    <property type="entry name" value="OXD"/>
</dbReference>
<organism evidence="7 8">
    <name type="scientific">Paracoccidioides brasiliensis</name>
    <dbReference type="NCBI Taxonomy" id="121759"/>
    <lineage>
        <taxon>Eukaryota</taxon>
        <taxon>Fungi</taxon>
        <taxon>Dikarya</taxon>
        <taxon>Ascomycota</taxon>
        <taxon>Pezizomycotina</taxon>
        <taxon>Eurotiomycetes</taxon>
        <taxon>Eurotiomycetidae</taxon>
        <taxon>Onygenales</taxon>
        <taxon>Ajellomycetaceae</taxon>
        <taxon>Paracoccidioides</taxon>
    </lineage>
</organism>
<evidence type="ECO:0000313" key="7">
    <source>
        <dbReference type="EMBL" id="ODH43699.1"/>
    </source>
</evidence>
<sequence>MLESAIPEHLLQERIIPASTPSNFNPPFPAYSARFPKSSKDFVMAVIGAQYAATPEEDGSAMSTLLGFFKDSPPSAEKKPSFWELASVTDTNGAYNIAVIAYWPNKESYTEWGAAIGFQNWWESLNPEEENHGWFLEVFFPTVDRFETVFSDTNVIEGAAHMRESISGPIKEHVYWGSMRDRLPAGQTDALVGENGHTARKTTNSPLRRRTRVAGMKNLAIIRSGQDWSKTHPEERKLYLETMHPVLIKGMNFLRDQGDEVGCYSCRFMDIIDNVSHKADKDRSFGLAFFDDLSSLEGWSKKHQTHLDIFGGFLKYAKSLNNIIMETFSGSTFNSSFESRASQLKRQKTWAAHASKLSKLQSDQEPLRYDRTGPRGGAIDDQPGTETWNKNVSHRLEI</sequence>
<dbReference type="VEuPathDB" id="FungiDB:PADG_05212"/>
<dbReference type="Proteomes" id="UP000242814">
    <property type="component" value="Unassembled WGS sequence"/>
</dbReference>
<evidence type="ECO:0000256" key="1">
    <source>
        <dbReference type="ARBA" id="ARBA00001970"/>
    </source>
</evidence>
<dbReference type="EMBL" id="LZYO01000022">
    <property type="protein sequence ID" value="ODH43699.1"/>
    <property type="molecule type" value="Genomic_DNA"/>
</dbReference>
<feature type="region of interest" description="Disordered" evidence="6">
    <location>
        <begin position="357"/>
        <end position="398"/>
    </location>
</feature>
<evidence type="ECO:0000256" key="3">
    <source>
        <dbReference type="ARBA" id="ARBA00022723"/>
    </source>
</evidence>
<evidence type="ECO:0000256" key="6">
    <source>
        <dbReference type="SAM" id="MobiDB-lite"/>
    </source>
</evidence>
<keyword evidence="2" id="KW-0349">Heme</keyword>
<dbReference type="VEuPathDB" id="FungiDB:PABG_07248"/>
<evidence type="ECO:0000256" key="5">
    <source>
        <dbReference type="ARBA" id="ARBA00023239"/>
    </source>
</evidence>
<reference evidence="7 8" key="1">
    <citation type="submission" date="2016-06" db="EMBL/GenBank/DDBJ databases">
        <authorList>
            <person name="Kjaerup R.B."/>
            <person name="Dalgaard T.S."/>
            <person name="Juul-Madsen H.R."/>
        </authorList>
    </citation>
    <scope>NUCLEOTIDE SEQUENCE [LARGE SCALE GENOMIC DNA]</scope>
    <source>
        <strain evidence="7 8">Pb300</strain>
    </source>
</reference>
<protein>
    <recommendedName>
        <fullName evidence="9">Phenylacetaldoxime dehydratase</fullName>
    </recommendedName>
</protein>
<comment type="caution">
    <text evidence="7">The sequence shown here is derived from an EMBL/GenBank/DDBJ whole genome shotgun (WGS) entry which is preliminary data.</text>
</comment>
<keyword evidence="3" id="KW-0479">Metal-binding</keyword>
<name>A0A1D2JMT8_PARBR</name>
<keyword evidence="4" id="KW-0408">Iron</keyword>
<evidence type="ECO:0000256" key="2">
    <source>
        <dbReference type="ARBA" id="ARBA00022617"/>
    </source>
</evidence>
<evidence type="ECO:0000256" key="4">
    <source>
        <dbReference type="ARBA" id="ARBA00023004"/>
    </source>
</evidence>
<dbReference type="GO" id="GO:0016829">
    <property type="term" value="F:lyase activity"/>
    <property type="evidence" value="ECO:0007669"/>
    <property type="project" value="UniProtKB-KW"/>
</dbReference>
<keyword evidence="5" id="KW-0456">Lyase</keyword>
<dbReference type="AlphaFoldDB" id="A0A1D2JMT8"/>
<proteinExistence type="predicted"/>
<accession>A0A1D2JMT8</accession>
<evidence type="ECO:0008006" key="9">
    <source>
        <dbReference type="Google" id="ProtNLM"/>
    </source>
</evidence>
<comment type="cofactor">
    <cofactor evidence="1">
        <name>heme b</name>
        <dbReference type="ChEBI" id="CHEBI:60344"/>
    </cofactor>
</comment>
<dbReference type="Pfam" id="PF13816">
    <property type="entry name" value="Dehydratase_hem"/>
    <property type="match status" value="1"/>
</dbReference>
<evidence type="ECO:0000313" key="8">
    <source>
        <dbReference type="Proteomes" id="UP000242814"/>
    </source>
</evidence>
<gene>
    <name evidence="7" type="ORF">ACO22_01043</name>
</gene>